<accession>A0A9X0AQM3</accession>
<dbReference type="Proteomes" id="UP001152300">
    <property type="component" value="Unassembled WGS sequence"/>
</dbReference>
<name>A0A9X0AQM3_9HELO</name>
<reference evidence="1" key="1">
    <citation type="submission" date="2022-11" db="EMBL/GenBank/DDBJ databases">
        <title>Genome Resource of Sclerotinia nivalis Strain SnTB1, a Plant Pathogen Isolated from American Ginseng.</title>
        <authorList>
            <person name="Fan S."/>
        </authorList>
    </citation>
    <scope>NUCLEOTIDE SEQUENCE</scope>
    <source>
        <strain evidence="1">SnTB1</strain>
    </source>
</reference>
<evidence type="ECO:0000313" key="2">
    <source>
        <dbReference type="Proteomes" id="UP001152300"/>
    </source>
</evidence>
<protein>
    <submittedName>
        <fullName evidence="1">Uncharacterized protein</fullName>
    </submittedName>
</protein>
<dbReference type="AlphaFoldDB" id="A0A9X0AQM3"/>
<comment type="caution">
    <text evidence="1">The sequence shown here is derived from an EMBL/GenBank/DDBJ whole genome shotgun (WGS) entry which is preliminary data.</text>
</comment>
<evidence type="ECO:0000313" key="1">
    <source>
        <dbReference type="EMBL" id="KAJ8067151.1"/>
    </source>
</evidence>
<organism evidence="1 2">
    <name type="scientific">Sclerotinia nivalis</name>
    <dbReference type="NCBI Taxonomy" id="352851"/>
    <lineage>
        <taxon>Eukaryota</taxon>
        <taxon>Fungi</taxon>
        <taxon>Dikarya</taxon>
        <taxon>Ascomycota</taxon>
        <taxon>Pezizomycotina</taxon>
        <taxon>Leotiomycetes</taxon>
        <taxon>Helotiales</taxon>
        <taxon>Sclerotiniaceae</taxon>
        <taxon>Sclerotinia</taxon>
    </lineage>
</organism>
<dbReference type="EMBL" id="JAPEIS010000004">
    <property type="protein sequence ID" value="KAJ8067151.1"/>
    <property type="molecule type" value="Genomic_DNA"/>
</dbReference>
<keyword evidence="2" id="KW-1185">Reference proteome</keyword>
<gene>
    <name evidence="1" type="ORF">OCU04_004520</name>
</gene>
<proteinExistence type="predicted"/>
<sequence length="87" mass="9403">MLSETMLKLTEQEFIHREIGTNIAPVGRRAIPPAASLDNSSAYSSVGSGKTFKGRGDCDLRSSHEEIQSIYHAQQPDATRISIVATG</sequence>